<dbReference type="Proteomes" id="UP000293863">
    <property type="component" value="Unassembled WGS sequence"/>
</dbReference>
<proteinExistence type="predicted"/>
<accession>A0A4Q7AK32</accession>
<dbReference type="RefSeq" id="WP_130168866.1">
    <property type="nucleotide sequence ID" value="NZ_SGSQ01000029.1"/>
</dbReference>
<dbReference type="EMBL" id="SGSQ01000029">
    <property type="protein sequence ID" value="RZG43833.1"/>
    <property type="molecule type" value="Genomic_DNA"/>
</dbReference>
<keyword evidence="2" id="KW-1185">Reference proteome</keyword>
<evidence type="ECO:0000313" key="1">
    <source>
        <dbReference type="EMBL" id="RZG43833.1"/>
    </source>
</evidence>
<comment type="caution">
    <text evidence="1">The sequence shown here is derived from an EMBL/GenBank/DDBJ whole genome shotgun (WGS) entry which is preliminary data.</text>
</comment>
<evidence type="ECO:0000313" key="2">
    <source>
        <dbReference type="Proteomes" id="UP000293863"/>
    </source>
</evidence>
<reference evidence="1 2" key="1">
    <citation type="submission" date="2019-02" db="EMBL/GenBank/DDBJ databases">
        <title>The Batch Genome Submission of Acinetobacter spp. strains.</title>
        <authorList>
            <person name="Qin J."/>
            <person name="Hu Y."/>
            <person name="Ye H."/>
            <person name="Wei L."/>
            <person name="Feng Y."/>
            <person name="Zong Z."/>
        </authorList>
    </citation>
    <scope>NUCLEOTIDE SEQUENCE [LARGE SCALE GENOMIC DNA]</scope>
    <source>
        <strain evidence="1 2">WCHAW060049</strain>
    </source>
</reference>
<organism evidence="1 2">
    <name type="scientific">Acinetobacter wuhouensis</name>
    <dbReference type="NCBI Taxonomy" id="1879050"/>
    <lineage>
        <taxon>Bacteria</taxon>
        <taxon>Pseudomonadati</taxon>
        <taxon>Pseudomonadota</taxon>
        <taxon>Gammaproteobacteria</taxon>
        <taxon>Moraxellales</taxon>
        <taxon>Moraxellaceae</taxon>
        <taxon>Acinetobacter</taxon>
    </lineage>
</organism>
<gene>
    <name evidence="1" type="ORF">EXU28_16525</name>
</gene>
<dbReference type="AlphaFoldDB" id="A0A4Q7AK32"/>
<name>A0A4Q7AK32_9GAMM</name>
<evidence type="ECO:0008006" key="3">
    <source>
        <dbReference type="Google" id="ProtNLM"/>
    </source>
</evidence>
<protein>
    <recommendedName>
        <fullName evidence="3">PIN domain-containing protein</fullName>
    </recommendedName>
</protein>
<sequence length="161" mass="18607">MSSICLIDTSILLNILDVPNRNKERNEIEQKFRECIELEMKFIIPMAVVVETGNHISQNGDGNTRRKIAEKFVETLKMTLNGELPFLVVDWDTPVNIRNWLDEFPTHAQRNKSPTRTGEGTSFGDLSIIKEFEKSCSKFPMTEIFIWSLDDDLKAYHQKQS</sequence>